<accession>A0A3M4B4L7</accession>
<evidence type="ECO:0000256" key="3">
    <source>
        <dbReference type="ARBA" id="ARBA00023125"/>
    </source>
</evidence>
<dbReference type="InterPro" id="IPR036390">
    <property type="entry name" value="WH_DNA-bd_sf"/>
</dbReference>
<dbReference type="InterPro" id="IPR036388">
    <property type="entry name" value="WH-like_DNA-bd_sf"/>
</dbReference>
<dbReference type="PANTHER" id="PTHR30346">
    <property type="entry name" value="TRANSCRIPTIONAL DUAL REGULATOR HCAR-RELATED"/>
    <property type="match status" value="1"/>
</dbReference>
<evidence type="ECO:0000256" key="1">
    <source>
        <dbReference type="ARBA" id="ARBA00009437"/>
    </source>
</evidence>
<dbReference type="GO" id="GO:0032993">
    <property type="term" value="C:protein-DNA complex"/>
    <property type="evidence" value="ECO:0007669"/>
    <property type="project" value="TreeGrafter"/>
</dbReference>
<keyword evidence="4" id="KW-0804">Transcription</keyword>
<dbReference type="PRINTS" id="PR00039">
    <property type="entry name" value="HTHLYSR"/>
</dbReference>
<dbReference type="EMBL" id="RBQF01000046">
    <property type="protein sequence ID" value="RMP14098.1"/>
    <property type="molecule type" value="Genomic_DNA"/>
</dbReference>
<dbReference type="Pfam" id="PF03466">
    <property type="entry name" value="LysR_substrate"/>
    <property type="match status" value="1"/>
</dbReference>
<dbReference type="GO" id="GO:0003700">
    <property type="term" value="F:DNA-binding transcription factor activity"/>
    <property type="evidence" value="ECO:0007669"/>
    <property type="project" value="InterPro"/>
</dbReference>
<evidence type="ECO:0000313" key="7">
    <source>
        <dbReference type="Proteomes" id="UP000276587"/>
    </source>
</evidence>
<dbReference type="PANTHER" id="PTHR30346:SF17">
    <property type="entry name" value="LYSR FAMILY TRANSCRIPTIONAL REGULATOR"/>
    <property type="match status" value="1"/>
</dbReference>
<gene>
    <name evidence="6" type="ORF">ALQ29_04593</name>
</gene>
<keyword evidence="7" id="KW-1185">Reference proteome</keyword>
<dbReference type="Gene3D" id="3.40.190.10">
    <property type="entry name" value="Periplasmic binding protein-like II"/>
    <property type="match status" value="2"/>
</dbReference>
<dbReference type="InterPro" id="IPR000847">
    <property type="entry name" value="LysR_HTH_N"/>
</dbReference>
<proteinExistence type="inferred from homology"/>
<dbReference type="Gene3D" id="1.10.10.10">
    <property type="entry name" value="Winged helix-like DNA-binding domain superfamily/Winged helix DNA-binding domain"/>
    <property type="match status" value="1"/>
</dbReference>
<dbReference type="FunFam" id="1.10.10.10:FF:000001">
    <property type="entry name" value="LysR family transcriptional regulator"/>
    <property type="match status" value="1"/>
</dbReference>
<dbReference type="PROSITE" id="PS50931">
    <property type="entry name" value="HTH_LYSR"/>
    <property type="match status" value="1"/>
</dbReference>
<dbReference type="Proteomes" id="UP000276587">
    <property type="component" value="Unassembled WGS sequence"/>
</dbReference>
<organism evidence="6 7">
    <name type="scientific">Pseudomonas marginalis pv. marginalis</name>
    <dbReference type="NCBI Taxonomy" id="97473"/>
    <lineage>
        <taxon>Bacteria</taxon>
        <taxon>Pseudomonadati</taxon>
        <taxon>Pseudomonadota</taxon>
        <taxon>Gammaproteobacteria</taxon>
        <taxon>Pseudomonadales</taxon>
        <taxon>Pseudomonadaceae</taxon>
        <taxon>Pseudomonas</taxon>
    </lineage>
</organism>
<dbReference type="AlphaFoldDB" id="A0A3M4B4L7"/>
<name>A0A3M4B4L7_PSEMA</name>
<evidence type="ECO:0000313" key="6">
    <source>
        <dbReference type="EMBL" id="RMP14098.1"/>
    </source>
</evidence>
<reference evidence="6 7" key="1">
    <citation type="submission" date="2018-08" db="EMBL/GenBank/DDBJ databases">
        <title>Recombination of ecologically and evolutionarily significant loci maintains genetic cohesion in the Pseudomonas syringae species complex.</title>
        <authorList>
            <person name="Dillon M."/>
            <person name="Thakur S."/>
            <person name="Almeida R.N.D."/>
            <person name="Weir B.S."/>
            <person name="Guttman D.S."/>
        </authorList>
    </citation>
    <scope>NUCLEOTIDE SEQUENCE [LARGE SCALE GENOMIC DNA]</scope>
    <source>
        <strain evidence="6 7">ICMP 3555</strain>
    </source>
</reference>
<comment type="similarity">
    <text evidence="1">Belongs to the LysR transcriptional regulatory family.</text>
</comment>
<dbReference type="SUPFAM" id="SSF46785">
    <property type="entry name" value="Winged helix' DNA-binding domain"/>
    <property type="match status" value="1"/>
</dbReference>
<keyword evidence="3" id="KW-0238">DNA-binding</keyword>
<sequence length="305" mass="33576">MGLKQYPQGMKGAIMELRHLRYFQVLGETLNFTRAAERLHIAQPPLSRQIQQLEDELGVILLERSRPLRLTEAGRFFYEHANALLEQLNKVCDNTRRIGLGEKTWLGIGFAPSTLYGVLPELIRRLRSHEALELELGLSEMTTLQQVEALKAGRIDVGFGRIRIDDPAIVQRVLVEDRLVAVLPAGHPLLGAPATLAQLAAEPFVLYPGNPRPSYADHVIALFDAHGLGLKVAQWTNELQTAIGLVGAGMGVTLVPASVQVLHRADIGYTPIVEATATSPIILSRRVHDQSPGLSHCLQLVEELI</sequence>
<protein>
    <recommendedName>
        <fullName evidence="5">HTH lysR-type domain-containing protein</fullName>
    </recommendedName>
</protein>
<dbReference type="CDD" id="cd08445">
    <property type="entry name" value="PBP2_BenM_CatM_CatR"/>
    <property type="match status" value="1"/>
</dbReference>
<dbReference type="InterPro" id="IPR005119">
    <property type="entry name" value="LysR_subst-bd"/>
</dbReference>
<comment type="caution">
    <text evidence="6">The sequence shown here is derived from an EMBL/GenBank/DDBJ whole genome shotgun (WGS) entry which is preliminary data.</text>
</comment>
<dbReference type="GO" id="GO:0003677">
    <property type="term" value="F:DNA binding"/>
    <property type="evidence" value="ECO:0007669"/>
    <property type="project" value="UniProtKB-KW"/>
</dbReference>
<dbReference type="Pfam" id="PF00126">
    <property type="entry name" value="HTH_1"/>
    <property type="match status" value="1"/>
</dbReference>
<dbReference type="SUPFAM" id="SSF53850">
    <property type="entry name" value="Periplasmic binding protein-like II"/>
    <property type="match status" value="1"/>
</dbReference>
<feature type="domain" description="HTH lysR-type" evidence="5">
    <location>
        <begin position="15"/>
        <end position="71"/>
    </location>
</feature>
<evidence type="ECO:0000256" key="2">
    <source>
        <dbReference type="ARBA" id="ARBA00023015"/>
    </source>
</evidence>
<keyword evidence="2" id="KW-0805">Transcription regulation</keyword>
<evidence type="ECO:0000259" key="5">
    <source>
        <dbReference type="PROSITE" id="PS50931"/>
    </source>
</evidence>
<evidence type="ECO:0000256" key="4">
    <source>
        <dbReference type="ARBA" id="ARBA00023163"/>
    </source>
</evidence>